<proteinExistence type="predicted"/>
<dbReference type="EMBL" id="UINC01196957">
    <property type="protein sequence ID" value="SVE14200.1"/>
    <property type="molecule type" value="Genomic_DNA"/>
</dbReference>
<name>A0A383B326_9ZZZZ</name>
<sequence>MTIRSEGISAWEAHAIYNFCWRVVGVNWFHQAPEHFPGNPEIAIDYMDDLPCFIGVGES</sequence>
<gene>
    <name evidence="1" type="ORF">METZ01_LOCUS467054</name>
</gene>
<protein>
    <submittedName>
        <fullName evidence="1">Uncharacterized protein</fullName>
    </submittedName>
</protein>
<accession>A0A383B326</accession>
<dbReference type="AlphaFoldDB" id="A0A383B326"/>
<organism evidence="1">
    <name type="scientific">marine metagenome</name>
    <dbReference type="NCBI Taxonomy" id="408172"/>
    <lineage>
        <taxon>unclassified sequences</taxon>
        <taxon>metagenomes</taxon>
        <taxon>ecological metagenomes</taxon>
    </lineage>
</organism>
<reference evidence="1" key="1">
    <citation type="submission" date="2018-05" db="EMBL/GenBank/DDBJ databases">
        <authorList>
            <person name="Lanie J.A."/>
            <person name="Ng W.-L."/>
            <person name="Kazmierczak K.M."/>
            <person name="Andrzejewski T.M."/>
            <person name="Davidsen T.M."/>
            <person name="Wayne K.J."/>
            <person name="Tettelin H."/>
            <person name="Glass J.I."/>
            <person name="Rusch D."/>
            <person name="Podicherti R."/>
            <person name="Tsui H.-C.T."/>
            <person name="Winkler M.E."/>
        </authorList>
    </citation>
    <scope>NUCLEOTIDE SEQUENCE</scope>
</reference>
<evidence type="ECO:0000313" key="1">
    <source>
        <dbReference type="EMBL" id="SVE14200.1"/>
    </source>
</evidence>